<reference evidence="2" key="1">
    <citation type="submission" date="2023-02" db="EMBL/GenBank/DDBJ databases">
        <title>Colletotrichum kahawae CIFC_Que2 genome sequencing and assembly.</title>
        <authorList>
            <person name="Baroncelli R."/>
        </authorList>
    </citation>
    <scope>NUCLEOTIDE SEQUENCE</scope>
    <source>
        <strain evidence="2">CIFC_Que2</strain>
    </source>
</reference>
<evidence type="ECO:0000256" key="1">
    <source>
        <dbReference type="SAM" id="MobiDB-lite"/>
    </source>
</evidence>
<feature type="region of interest" description="Disordered" evidence="1">
    <location>
        <begin position="59"/>
        <end position="80"/>
    </location>
</feature>
<keyword evidence="3" id="KW-1185">Reference proteome</keyword>
<organism evidence="2 3">
    <name type="scientific">Colletotrichum kahawae</name>
    <name type="common">Coffee berry disease fungus</name>
    <dbReference type="NCBI Taxonomy" id="34407"/>
    <lineage>
        <taxon>Eukaryota</taxon>
        <taxon>Fungi</taxon>
        <taxon>Dikarya</taxon>
        <taxon>Ascomycota</taxon>
        <taxon>Pezizomycotina</taxon>
        <taxon>Sordariomycetes</taxon>
        <taxon>Hypocreomycetidae</taxon>
        <taxon>Glomerellales</taxon>
        <taxon>Glomerellaceae</taxon>
        <taxon>Colletotrichum</taxon>
        <taxon>Colletotrichum gloeosporioides species complex</taxon>
    </lineage>
</organism>
<dbReference type="AlphaFoldDB" id="A0AAD9XZ48"/>
<comment type="caution">
    <text evidence="2">The sequence shown here is derived from an EMBL/GenBank/DDBJ whole genome shotgun (WGS) entry which is preliminary data.</text>
</comment>
<dbReference type="Proteomes" id="UP001281614">
    <property type="component" value="Unassembled WGS sequence"/>
</dbReference>
<proteinExistence type="predicted"/>
<sequence>MHAAPVAYLRPNLGVINQQKFAPATDKISMTGAFSMSEWDVDRRPSTVHRPLATVACPSSHLQPSSMIPSHPIPPSSTASNLSTAYDEDCDYGHGCVCRSSSASSTPFPRNWQTGTALGKRIRPLGTFGAAFTTPAIAPPGQ</sequence>
<dbReference type="EMBL" id="VYYT01000610">
    <property type="protein sequence ID" value="KAK2731107.1"/>
    <property type="molecule type" value="Genomic_DNA"/>
</dbReference>
<gene>
    <name evidence="2" type="ORF">CKAH01_09178</name>
</gene>
<protein>
    <submittedName>
        <fullName evidence="2">Uncharacterized protein</fullName>
    </submittedName>
</protein>
<accession>A0AAD9XZ48</accession>
<name>A0AAD9XZ48_COLKA</name>
<evidence type="ECO:0000313" key="3">
    <source>
        <dbReference type="Proteomes" id="UP001281614"/>
    </source>
</evidence>
<evidence type="ECO:0000313" key="2">
    <source>
        <dbReference type="EMBL" id="KAK2731107.1"/>
    </source>
</evidence>